<reference evidence="2 3" key="1">
    <citation type="submission" date="2024-01" db="EMBL/GenBank/DDBJ databases">
        <title>The genome of the rayed Mediterranean limpet Patella caerulea (Linnaeus, 1758).</title>
        <authorList>
            <person name="Anh-Thu Weber A."/>
            <person name="Halstead-Nussloch G."/>
        </authorList>
    </citation>
    <scope>NUCLEOTIDE SEQUENCE [LARGE SCALE GENOMIC DNA]</scope>
    <source>
        <strain evidence="2">AATW-2023a</strain>
        <tissue evidence="2">Whole specimen</tissue>
    </source>
</reference>
<feature type="compositionally biased region" description="Basic and acidic residues" evidence="1">
    <location>
        <begin position="125"/>
        <end position="140"/>
    </location>
</feature>
<dbReference type="Proteomes" id="UP001347796">
    <property type="component" value="Unassembled WGS sequence"/>
</dbReference>
<proteinExistence type="predicted"/>
<feature type="compositionally biased region" description="Polar residues" evidence="1">
    <location>
        <begin position="413"/>
        <end position="422"/>
    </location>
</feature>
<sequence>MRPPSLPSVFLPSSDESEDSRSPSPVLLNVKNRYTRELRLPPMGCPPLRTQKERPATPEGILKLPQIETNQAERRLMEAAANDSTRNTKEPARKKKEKKKCQRFCETTTLQLTTLPMTPYPPRRPRPDTPYERVELKQSSEEEITESPPATPPPPRKNYEALEGPITTEEAFGMGNEHMATNKDRRVIKSVSEAVNSQSQQYFKDDPLLFPWDTLEDAGKSSDTKNKASRCKPDHKKKPPVIRQETSNRVASELSKLFPRSPSQLQFDVRKDTLMHNNTDQSEALHVPSANYLPVPPQKGKMLSSSQYLSTRAKPLLEKRRIDRVSVGAETIMKNQPIFKTKERKSLQTVSEALNLPPMGCPPLPPRKERYATDKKPVVLPEAYTGYGMVSHPKRATYADSVGYKPITIESYMSSGSNNQPTGRPKTQRGLKPTVAEHPFGVPGRGVGYKGSLQKDRQSHHKNQW</sequence>
<comment type="caution">
    <text evidence="2">The sequence shown here is derived from an EMBL/GenBank/DDBJ whole genome shotgun (WGS) entry which is preliminary data.</text>
</comment>
<accession>A0AAN8JFM0</accession>
<feature type="compositionally biased region" description="Basic residues" evidence="1">
    <location>
        <begin position="92"/>
        <end position="102"/>
    </location>
</feature>
<evidence type="ECO:0000313" key="2">
    <source>
        <dbReference type="EMBL" id="KAK6177271.1"/>
    </source>
</evidence>
<organism evidence="2 3">
    <name type="scientific">Patella caerulea</name>
    <name type="common">Rayed Mediterranean limpet</name>
    <dbReference type="NCBI Taxonomy" id="87958"/>
    <lineage>
        <taxon>Eukaryota</taxon>
        <taxon>Metazoa</taxon>
        <taxon>Spiralia</taxon>
        <taxon>Lophotrochozoa</taxon>
        <taxon>Mollusca</taxon>
        <taxon>Gastropoda</taxon>
        <taxon>Patellogastropoda</taxon>
        <taxon>Patelloidea</taxon>
        <taxon>Patellidae</taxon>
        <taxon>Patella</taxon>
    </lineage>
</organism>
<feature type="compositionally biased region" description="Basic residues" evidence="1">
    <location>
        <begin position="227"/>
        <end position="240"/>
    </location>
</feature>
<evidence type="ECO:0000256" key="1">
    <source>
        <dbReference type="SAM" id="MobiDB-lite"/>
    </source>
</evidence>
<gene>
    <name evidence="2" type="ORF">SNE40_015400</name>
</gene>
<dbReference type="EMBL" id="JAZGQO010000010">
    <property type="protein sequence ID" value="KAK6177271.1"/>
    <property type="molecule type" value="Genomic_DNA"/>
</dbReference>
<feature type="region of interest" description="Disordered" evidence="1">
    <location>
        <begin position="1"/>
        <end position="26"/>
    </location>
</feature>
<protein>
    <submittedName>
        <fullName evidence="2">Uncharacterized protein</fullName>
    </submittedName>
</protein>
<evidence type="ECO:0000313" key="3">
    <source>
        <dbReference type="Proteomes" id="UP001347796"/>
    </source>
</evidence>
<feature type="region of interest" description="Disordered" evidence="1">
    <location>
        <begin position="38"/>
        <end position="161"/>
    </location>
</feature>
<keyword evidence="3" id="KW-1185">Reference proteome</keyword>
<dbReference type="AlphaFoldDB" id="A0AAN8JFM0"/>
<name>A0AAN8JFM0_PATCE</name>
<feature type="compositionally biased region" description="Low complexity" evidence="1">
    <location>
        <begin position="107"/>
        <end position="117"/>
    </location>
</feature>
<feature type="region of interest" description="Disordered" evidence="1">
    <location>
        <begin position="218"/>
        <end position="248"/>
    </location>
</feature>
<feature type="region of interest" description="Disordered" evidence="1">
    <location>
        <begin position="413"/>
        <end position="465"/>
    </location>
</feature>